<evidence type="ECO:0000256" key="3">
    <source>
        <dbReference type="SAM" id="MobiDB-lite"/>
    </source>
</evidence>
<dbReference type="GO" id="GO:0031415">
    <property type="term" value="C:NatA complex"/>
    <property type="evidence" value="ECO:0007669"/>
    <property type="project" value="TreeGrafter"/>
</dbReference>
<feature type="region of interest" description="Disordered" evidence="3">
    <location>
        <begin position="1"/>
        <end position="58"/>
    </location>
</feature>
<keyword evidence="5" id="KW-1185">Reference proteome</keyword>
<evidence type="ECO:0000256" key="1">
    <source>
        <dbReference type="ARBA" id="ARBA00022679"/>
    </source>
</evidence>
<keyword evidence="2" id="KW-0012">Acyltransferase</keyword>
<feature type="compositionally biased region" description="Acidic residues" evidence="3">
    <location>
        <begin position="316"/>
        <end position="336"/>
    </location>
</feature>
<dbReference type="SUPFAM" id="SSF55729">
    <property type="entry name" value="Acyl-CoA N-acyltransferases (Nat)"/>
    <property type="match status" value="1"/>
</dbReference>
<dbReference type="Proteomes" id="UP000054383">
    <property type="component" value="Unassembled WGS sequence"/>
</dbReference>
<organism evidence="4 5">
    <name type="scientific">Talaromyces islandicus</name>
    <name type="common">Penicillium islandicum</name>
    <dbReference type="NCBI Taxonomy" id="28573"/>
    <lineage>
        <taxon>Eukaryota</taxon>
        <taxon>Fungi</taxon>
        <taxon>Dikarya</taxon>
        <taxon>Ascomycota</taxon>
        <taxon>Pezizomycotina</taxon>
        <taxon>Eurotiomycetes</taxon>
        <taxon>Eurotiomycetidae</taxon>
        <taxon>Eurotiales</taxon>
        <taxon>Trichocomaceae</taxon>
        <taxon>Talaromyces</taxon>
        <taxon>Talaromyces sect. Islandici</taxon>
    </lineage>
</organism>
<dbReference type="OMA" id="HGIAMHL"/>
<evidence type="ECO:0008006" key="6">
    <source>
        <dbReference type="Google" id="ProtNLM"/>
    </source>
</evidence>
<evidence type="ECO:0000313" key="4">
    <source>
        <dbReference type="EMBL" id="CRG86198.1"/>
    </source>
</evidence>
<dbReference type="GO" id="GO:0016746">
    <property type="term" value="F:acyltransferase activity"/>
    <property type="evidence" value="ECO:0007669"/>
    <property type="project" value="UniProtKB-KW"/>
</dbReference>
<dbReference type="PANTHER" id="PTHR42919:SF8">
    <property type="entry name" value="N-ALPHA-ACETYLTRANSFERASE 50"/>
    <property type="match status" value="1"/>
</dbReference>
<protein>
    <recommendedName>
        <fullName evidence="6">N-acetyltransferase domain-containing protein</fullName>
    </recommendedName>
</protein>
<dbReference type="PANTHER" id="PTHR42919">
    <property type="entry name" value="N-ALPHA-ACETYLTRANSFERASE"/>
    <property type="match status" value="1"/>
</dbReference>
<evidence type="ECO:0000256" key="2">
    <source>
        <dbReference type="ARBA" id="ARBA00023315"/>
    </source>
</evidence>
<dbReference type="STRING" id="28573.A0A0U1LS42"/>
<dbReference type="EMBL" id="CVMT01000002">
    <property type="protein sequence ID" value="CRG86198.1"/>
    <property type="molecule type" value="Genomic_DNA"/>
</dbReference>
<keyword evidence="1" id="KW-0808">Transferase</keyword>
<name>A0A0U1LS42_TALIS</name>
<proteinExistence type="predicted"/>
<dbReference type="OrthoDB" id="47374at2759"/>
<feature type="compositionally biased region" description="Low complexity" evidence="3">
    <location>
        <begin position="1"/>
        <end position="37"/>
    </location>
</feature>
<dbReference type="Gene3D" id="3.40.630.30">
    <property type="match status" value="1"/>
</dbReference>
<feature type="region of interest" description="Disordered" evidence="3">
    <location>
        <begin position="290"/>
        <end position="366"/>
    </location>
</feature>
<evidence type="ECO:0000313" key="5">
    <source>
        <dbReference type="Proteomes" id="UP000054383"/>
    </source>
</evidence>
<accession>A0A0U1LS42</accession>
<dbReference type="AlphaFoldDB" id="A0A0U1LS42"/>
<feature type="compositionally biased region" description="Basic and acidic residues" evidence="3">
    <location>
        <begin position="296"/>
        <end position="311"/>
    </location>
</feature>
<reference evidence="4 5" key="1">
    <citation type="submission" date="2015-04" db="EMBL/GenBank/DDBJ databases">
        <authorList>
            <person name="Syromyatnikov M.Y."/>
            <person name="Popov V.N."/>
        </authorList>
    </citation>
    <scope>NUCLEOTIDE SEQUENCE [LARGE SCALE GENOMIC DNA]</scope>
    <source>
        <strain evidence="4">WF-38-12</strain>
    </source>
</reference>
<sequence length="366" mass="39909">MAYQFFAKAPAQKQRKAAASSPPLSSPSLPTSLSKQPPLHPPPLVLPQSTSSFPASKPPSIGDPAFQVVPFTGPITSYQTPHPHITIDQVRTAHIPSLSRITSLLLPVRYSGSFYTACITDPVISSLARVAVYHDHPTTAGPAVESTAAGGLGGTDKVIGGIRCRLEKLPAEFAGRNNADDRPQTNLYIQTLHLLSPHRGNGVAAALLHSLLYSEPVSTSSKSARRTSSLVRHYNIRTVTAHVHETNEDGLNWYVARGFRIEDGVIKGYYRRLNPGGAKVVRLDLDWEDQEEENENQEKESQPEAKNREGGKGAGDNDDDDDDDWEKLEAEEDDADDHGVVHLDGGEDSQSTANSVKRKRDEKDDE</sequence>
<dbReference type="GO" id="GO:0007064">
    <property type="term" value="P:mitotic sister chromatid cohesion"/>
    <property type="evidence" value="ECO:0007669"/>
    <property type="project" value="TreeGrafter"/>
</dbReference>
<gene>
    <name evidence="4" type="ORF">PISL3812_03201</name>
</gene>
<dbReference type="InterPro" id="IPR051556">
    <property type="entry name" value="N-term/lysine_N-AcTrnsfr"/>
</dbReference>
<dbReference type="InterPro" id="IPR016181">
    <property type="entry name" value="Acyl_CoA_acyltransferase"/>
</dbReference>